<dbReference type="EnsemblMetazoa" id="G33974.1">
    <property type="protein sequence ID" value="G33974.1:cds"/>
    <property type="gene ID" value="G33974"/>
</dbReference>
<proteinExistence type="predicted"/>
<evidence type="ECO:0000313" key="2">
    <source>
        <dbReference type="Proteomes" id="UP000005408"/>
    </source>
</evidence>
<reference evidence="1" key="1">
    <citation type="submission" date="2022-08" db="UniProtKB">
        <authorList>
            <consortium name="EnsemblMetazoa"/>
        </authorList>
    </citation>
    <scope>IDENTIFICATION</scope>
    <source>
        <strain evidence="1">05x7-T-G4-1.051#20</strain>
    </source>
</reference>
<dbReference type="Proteomes" id="UP000005408">
    <property type="component" value="Unassembled WGS sequence"/>
</dbReference>
<organism evidence="1 2">
    <name type="scientific">Magallana gigas</name>
    <name type="common">Pacific oyster</name>
    <name type="synonym">Crassostrea gigas</name>
    <dbReference type="NCBI Taxonomy" id="29159"/>
    <lineage>
        <taxon>Eukaryota</taxon>
        <taxon>Metazoa</taxon>
        <taxon>Spiralia</taxon>
        <taxon>Lophotrochozoa</taxon>
        <taxon>Mollusca</taxon>
        <taxon>Bivalvia</taxon>
        <taxon>Autobranchia</taxon>
        <taxon>Pteriomorphia</taxon>
        <taxon>Ostreida</taxon>
        <taxon>Ostreoidea</taxon>
        <taxon>Ostreidae</taxon>
        <taxon>Magallana</taxon>
    </lineage>
</organism>
<accession>A0A8W8MMP2</accession>
<dbReference type="OrthoDB" id="6143593at2759"/>
<sequence length="406" mass="45656">MSSGSKKRRTESEGDVEKELLDALIQICADMNDSSIILTPLKIECCNATSSHAASFSKAFCDTKPYDTRVLFGDVFRNGISILRDFEVSKKIPKEKQTLFVFNKLMDLLKGDRRLNLSDPLKFRSMSGTELTVLVANHLLGKLATSSCYLVDKNCNGKKGDQCFCGEDSCTMTGTYGDTSIGNPEVWHGNLDIIINNDLAVESLDEQADNPETPGEKSPVEMKMTASLIETSQLIAQTIVFSFLQKKRHPNRDHFLTPCIGIGSSELIVMLYDSEHDVLLESSTIPLFENELSCRFSYCAILVCWLTVNYKHFCSGLTERYKMFKSNFCNLAREKINVYEEKLQFRNVKSSDFPKLTLIDPPVKVKAYISSFMHETHKMLFNNYAKVNKSDEESSNEINESDSAGS</sequence>
<evidence type="ECO:0000313" key="1">
    <source>
        <dbReference type="EnsemblMetazoa" id="G33974.1:cds"/>
    </source>
</evidence>
<dbReference type="OMA" id="NCKLTGH"/>
<dbReference type="AlphaFoldDB" id="A0A8W8MMP2"/>
<name>A0A8W8MMP2_MAGGI</name>
<protein>
    <submittedName>
        <fullName evidence="1">Uncharacterized protein</fullName>
    </submittedName>
</protein>
<keyword evidence="2" id="KW-1185">Reference proteome</keyword>